<dbReference type="PANTHER" id="PTHR23513">
    <property type="entry name" value="INTEGRAL MEMBRANE EFFLUX PROTEIN-RELATED"/>
    <property type="match status" value="1"/>
</dbReference>
<dbReference type="Proteomes" id="UP000060699">
    <property type="component" value="Chromosome"/>
</dbReference>
<dbReference type="InterPro" id="IPR036259">
    <property type="entry name" value="MFS_trans_sf"/>
</dbReference>
<evidence type="ECO:0000256" key="6">
    <source>
        <dbReference type="SAM" id="MobiDB-lite"/>
    </source>
</evidence>
<dbReference type="STRING" id="76731.RD2015_4291"/>
<feature type="transmembrane region" description="Helical" evidence="7">
    <location>
        <begin position="100"/>
        <end position="126"/>
    </location>
</feature>
<evidence type="ECO:0000313" key="9">
    <source>
        <dbReference type="Proteomes" id="UP000060699"/>
    </source>
</evidence>
<dbReference type="AlphaFoldDB" id="A0A0U3LKU2"/>
<dbReference type="InterPro" id="IPR011701">
    <property type="entry name" value="MFS"/>
</dbReference>
<sequence length="475" mass="49696">MLLLLRFRLPLRLRRLLQLPLGRLQSATFRSLPGPARSLLTLELLSSCAMGLGHTAALSWLAERGGPGALVVFSAWLALTTLVGLPVLSPLGDRFAKPGLIRWGSLALGLIALLQALLACAGVLGWQMLVITGALAAMAQAVTQPAQVALLPDLVAPGHLSQAIRLRRGWQAIGSLSGPLLAGLALACGALQASLCLHAFVAGLCAAAGLALRGPAIRTVDVGRPPWLDLLRAGWRAKWQVRVDRWWTLSGALMMLFYGPAVGLLLPLRLQALHASTAWLGLCQAALAMGVLIGVLGVAEALIQRLGRHRAMMTAVALCGLCIGALSACRHPAMVAGLLALMGACTSLTQLTGQTLRSLAIPEDFRSRMAAAQLTVASLAATGAPMLAGGMLLQWRVETVYALHGAAFLGAGLLLLAVPGLRTLLGLSAADAVGWYERQYPQAFRRPAAVPAASRNRHPAPESSAVSHTRTKAGP</sequence>
<dbReference type="GO" id="GO:0022857">
    <property type="term" value="F:transmembrane transporter activity"/>
    <property type="evidence" value="ECO:0007669"/>
    <property type="project" value="InterPro"/>
</dbReference>
<feature type="region of interest" description="Disordered" evidence="6">
    <location>
        <begin position="447"/>
        <end position="475"/>
    </location>
</feature>
<dbReference type="CDD" id="cd06173">
    <property type="entry name" value="MFS_MefA_like"/>
    <property type="match status" value="1"/>
</dbReference>
<evidence type="ECO:0000256" key="4">
    <source>
        <dbReference type="ARBA" id="ARBA00022989"/>
    </source>
</evidence>
<gene>
    <name evidence="8" type="ORF">RD2015_4291</name>
</gene>
<feature type="transmembrane region" description="Helical" evidence="7">
    <location>
        <begin position="68"/>
        <end position="88"/>
    </location>
</feature>
<name>A0A0U3LKU2_9BURK</name>
<feature type="transmembrane region" description="Helical" evidence="7">
    <location>
        <begin position="374"/>
        <end position="395"/>
    </location>
</feature>
<feature type="transmembrane region" description="Helical" evidence="7">
    <location>
        <begin position="246"/>
        <end position="266"/>
    </location>
</feature>
<dbReference type="GO" id="GO:0005886">
    <property type="term" value="C:plasma membrane"/>
    <property type="evidence" value="ECO:0007669"/>
    <property type="project" value="UniProtKB-SubCell"/>
</dbReference>
<evidence type="ECO:0000256" key="3">
    <source>
        <dbReference type="ARBA" id="ARBA00022692"/>
    </source>
</evidence>
<keyword evidence="2" id="KW-1003">Cell membrane</keyword>
<evidence type="ECO:0000313" key="8">
    <source>
        <dbReference type="EMBL" id="ALV08735.1"/>
    </source>
</evidence>
<comment type="subcellular location">
    <subcellularLocation>
        <location evidence="1">Cell membrane</location>
        <topology evidence="1">Multi-pass membrane protein</topology>
    </subcellularLocation>
</comment>
<dbReference type="PANTHER" id="PTHR23513:SF6">
    <property type="entry name" value="MAJOR FACILITATOR SUPERFAMILY ASSOCIATED DOMAIN-CONTAINING PROTEIN"/>
    <property type="match status" value="1"/>
</dbReference>
<dbReference type="RefSeq" id="WP_083525876.1">
    <property type="nucleotide sequence ID" value="NZ_CP013729.1"/>
</dbReference>
<dbReference type="Pfam" id="PF07690">
    <property type="entry name" value="MFS_1"/>
    <property type="match status" value="1"/>
</dbReference>
<keyword evidence="3 7" id="KW-0812">Transmembrane</keyword>
<dbReference type="Gene3D" id="1.20.1250.20">
    <property type="entry name" value="MFS general substrate transporter like domains"/>
    <property type="match status" value="2"/>
</dbReference>
<proteinExistence type="predicted"/>
<accession>A0A0U3LKU2</accession>
<evidence type="ECO:0000256" key="7">
    <source>
        <dbReference type="SAM" id="Phobius"/>
    </source>
</evidence>
<feature type="transmembrane region" description="Helical" evidence="7">
    <location>
        <begin position="184"/>
        <end position="212"/>
    </location>
</feature>
<evidence type="ECO:0000256" key="5">
    <source>
        <dbReference type="ARBA" id="ARBA00023136"/>
    </source>
</evidence>
<feature type="transmembrane region" description="Helical" evidence="7">
    <location>
        <begin position="401"/>
        <end position="418"/>
    </location>
</feature>
<protein>
    <submittedName>
        <fullName evidence="8">Major facilitator superfamily MFS_1</fullName>
    </submittedName>
</protein>
<dbReference type="SUPFAM" id="SSF103473">
    <property type="entry name" value="MFS general substrate transporter"/>
    <property type="match status" value="1"/>
</dbReference>
<dbReference type="OrthoDB" id="9151053at2"/>
<feature type="transmembrane region" description="Helical" evidence="7">
    <location>
        <begin position="311"/>
        <end position="328"/>
    </location>
</feature>
<feature type="transmembrane region" description="Helical" evidence="7">
    <location>
        <begin position="278"/>
        <end position="299"/>
    </location>
</feature>
<evidence type="ECO:0000256" key="2">
    <source>
        <dbReference type="ARBA" id="ARBA00022475"/>
    </source>
</evidence>
<evidence type="ECO:0000256" key="1">
    <source>
        <dbReference type="ARBA" id="ARBA00004651"/>
    </source>
</evidence>
<organism evidence="8 9">
    <name type="scientific">Roseateles depolymerans</name>
    <dbReference type="NCBI Taxonomy" id="76731"/>
    <lineage>
        <taxon>Bacteria</taxon>
        <taxon>Pseudomonadati</taxon>
        <taxon>Pseudomonadota</taxon>
        <taxon>Betaproteobacteria</taxon>
        <taxon>Burkholderiales</taxon>
        <taxon>Sphaerotilaceae</taxon>
        <taxon>Roseateles</taxon>
    </lineage>
</organism>
<keyword evidence="5 7" id="KW-0472">Membrane</keyword>
<reference evidence="8 9" key="1">
    <citation type="submission" date="2015-12" db="EMBL/GenBank/DDBJ databases">
        <title>Complete genome of Roseateles depolymerans KCTC 42856.</title>
        <authorList>
            <person name="Kim K.M."/>
        </authorList>
    </citation>
    <scope>NUCLEOTIDE SEQUENCE [LARGE SCALE GENOMIC DNA]</scope>
    <source>
        <strain evidence="8 9">KCTC 42856</strain>
    </source>
</reference>
<dbReference type="KEGG" id="rdp:RD2015_4291"/>
<keyword evidence="9" id="KW-1185">Reference proteome</keyword>
<dbReference type="EMBL" id="CP013729">
    <property type="protein sequence ID" value="ALV08735.1"/>
    <property type="molecule type" value="Genomic_DNA"/>
</dbReference>
<keyword evidence="4 7" id="KW-1133">Transmembrane helix</keyword>